<dbReference type="GO" id="GO:0044027">
    <property type="term" value="P:negative regulation of gene expression via chromosomal CpG island methylation"/>
    <property type="evidence" value="ECO:0007669"/>
    <property type="project" value="TreeGrafter"/>
</dbReference>
<organism evidence="5 6">
    <name type="scientific">Cladosporium halotolerans</name>
    <dbReference type="NCBI Taxonomy" id="1052096"/>
    <lineage>
        <taxon>Eukaryota</taxon>
        <taxon>Fungi</taxon>
        <taxon>Dikarya</taxon>
        <taxon>Ascomycota</taxon>
        <taxon>Pezizomycotina</taxon>
        <taxon>Dothideomycetes</taxon>
        <taxon>Dothideomycetidae</taxon>
        <taxon>Cladosporiales</taxon>
        <taxon>Cladosporiaceae</taxon>
        <taxon>Cladosporium</taxon>
    </lineage>
</organism>
<dbReference type="AlphaFoldDB" id="A0AB34KG24"/>
<dbReference type="InterPro" id="IPR015947">
    <property type="entry name" value="PUA-like_sf"/>
</dbReference>
<feature type="compositionally biased region" description="Basic and acidic residues" evidence="3">
    <location>
        <begin position="526"/>
        <end position="548"/>
    </location>
</feature>
<feature type="compositionally biased region" description="Polar residues" evidence="3">
    <location>
        <begin position="196"/>
        <end position="208"/>
    </location>
</feature>
<comment type="subcellular location">
    <subcellularLocation>
        <location evidence="2">Nucleus</location>
    </subcellularLocation>
</comment>
<dbReference type="PROSITE" id="PS51015">
    <property type="entry name" value="YDG"/>
    <property type="match status" value="1"/>
</dbReference>
<accession>A0AB34KG24</accession>
<keyword evidence="1 2" id="KW-0539">Nucleus</keyword>
<feature type="region of interest" description="Disordered" evidence="3">
    <location>
        <begin position="524"/>
        <end position="548"/>
    </location>
</feature>
<protein>
    <recommendedName>
        <fullName evidence="4">YDG domain-containing protein</fullName>
    </recommendedName>
</protein>
<dbReference type="Proteomes" id="UP000803884">
    <property type="component" value="Unassembled WGS sequence"/>
</dbReference>
<feature type="compositionally biased region" description="Polar residues" evidence="3">
    <location>
        <begin position="153"/>
        <end position="168"/>
    </location>
</feature>
<dbReference type="PANTHER" id="PTHR14140">
    <property type="entry name" value="E3 UBIQUITIN-PROTEIN LIGASE UHRF-RELATED"/>
    <property type="match status" value="1"/>
</dbReference>
<reference evidence="5 6" key="1">
    <citation type="journal article" date="2020" name="Microbiol. Resour. Announc.">
        <title>Draft Genome Sequence of a Cladosporium Species Isolated from the Mesophotic Ascidian Didemnum maculosum.</title>
        <authorList>
            <person name="Gioti A."/>
            <person name="Siaperas R."/>
            <person name="Nikolaivits E."/>
            <person name="Le Goff G."/>
            <person name="Ouazzani J."/>
            <person name="Kotoulas G."/>
            <person name="Topakas E."/>
        </authorList>
    </citation>
    <scope>NUCLEOTIDE SEQUENCE [LARGE SCALE GENOMIC DNA]</scope>
    <source>
        <strain evidence="5 6">TM138-S3</strain>
    </source>
</reference>
<sequence length="548" mass="60548">MDEEKRKDPIWLEAYDRTKAEAARKSAMYEEKYYNQVKADFNKEAARKYAAVNASEASGENHQSPADSNDRSRRHSSATSESDDPLQGWGTRKYKIAKAPTNTKRQSSAAPSPVSRPFSAKPRQCSIAMKGSQATSPPQNETSANTAEGVRSRSGSGSIHNASTNVLPSRNKRAADGFPSQEGRAALPKIRKRSSVAPQSDLSVSRSGLPSAHVHRLDANRKPPQWYIDTKRPANGTRDPKHSDADSVISRLKSTIDQRERADALQETAALDGKIINMLHTLPFVTVNETLLKKHRILDNDRGLPRLFDAAFSKGIQWPYAIKADSEELYNKWCARMFATDLFRGINLGIKGRNSEGGADSLMEDYRQYRLMDPKQHGNGLLLNGAWFPSQLAALRDGAHGSSMSGITCAPGDGAYSVIMAGGKDTSGVQYPNEDQGKVVLYCGTDNIKDTNGPSAETKMMLENVRNGQPVRLLRSHNCPSDWAPEVGVRYDGLYSVTESECLDPSNAKRQRYRFKLVRCSGQGPIRDDRPTAQEKAAYEKDRVNRGR</sequence>
<dbReference type="InterPro" id="IPR036987">
    <property type="entry name" value="SRA-YDG_sf"/>
</dbReference>
<evidence type="ECO:0000256" key="3">
    <source>
        <dbReference type="SAM" id="MobiDB-lite"/>
    </source>
</evidence>
<proteinExistence type="predicted"/>
<dbReference type="GO" id="GO:0005634">
    <property type="term" value="C:nucleus"/>
    <property type="evidence" value="ECO:0007669"/>
    <property type="project" value="UniProtKB-SubCell"/>
</dbReference>
<dbReference type="InterPro" id="IPR045134">
    <property type="entry name" value="UHRF1/2-like"/>
</dbReference>
<dbReference type="GO" id="GO:0061630">
    <property type="term" value="F:ubiquitin protein ligase activity"/>
    <property type="evidence" value="ECO:0007669"/>
    <property type="project" value="TreeGrafter"/>
</dbReference>
<dbReference type="EMBL" id="JAAQHG020000042">
    <property type="protein sequence ID" value="KAL1582891.1"/>
    <property type="molecule type" value="Genomic_DNA"/>
</dbReference>
<evidence type="ECO:0000256" key="2">
    <source>
        <dbReference type="PROSITE-ProRule" id="PRU00358"/>
    </source>
</evidence>
<dbReference type="GO" id="GO:0016567">
    <property type="term" value="P:protein ubiquitination"/>
    <property type="evidence" value="ECO:0007669"/>
    <property type="project" value="TreeGrafter"/>
</dbReference>
<dbReference type="PANTHER" id="PTHR14140:SF27">
    <property type="entry name" value="OS04G0289800 PROTEIN"/>
    <property type="match status" value="1"/>
</dbReference>
<feature type="compositionally biased region" description="Polar residues" evidence="3">
    <location>
        <begin position="100"/>
        <end position="110"/>
    </location>
</feature>
<evidence type="ECO:0000313" key="5">
    <source>
        <dbReference type="EMBL" id="KAL1582891.1"/>
    </source>
</evidence>
<dbReference type="SUPFAM" id="SSF88697">
    <property type="entry name" value="PUA domain-like"/>
    <property type="match status" value="1"/>
</dbReference>
<feature type="compositionally biased region" description="Polar residues" evidence="3">
    <location>
        <begin position="132"/>
        <end position="146"/>
    </location>
</feature>
<keyword evidence="6" id="KW-1185">Reference proteome</keyword>
<dbReference type="InterPro" id="IPR003105">
    <property type="entry name" value="SRA_YDG"/>
</dbReference>
<dbReference type="SMART" id="SM00466">
    <property type="entry name" value="SRA"/>
    <property type="match status" value="1"/>
</dbReference>
<evidence type="ECO:0000256" key="1">
    <source>
        <dbReference type="ARBA" id="ARBA00023242"/>
    </source>
</evidence>
<dbReference type="GeneID" id="96009823"/>
<dbReference type="Pfam" id="PF02182">
    <property type="entry name" value="SAD_SRA"/>
    <property type="match status" value="1"/>
</dbReference>
<dbReference type="RefSeq" id="XP_069225998.1">
    <property type="nucleotide sequence ID" value="XM_069376985.1"/>
</dbReference>
<feature type="compositionally biased region" description="Polar residues" evidence="3">
    <location>
        <begin position="55"/>
        <end position="67"/>
    </location>
</feature>
<name>A0AB34KG24_9PEZI</name>
<evidence type="ECO:0000259" key="4">
    <source>
        <dbReference type="PROSITE" id="PS51015"/>
    </source>
</evidence>
<feature type="region of interest" description="Disordered" evidence="3">
    <location>
        <begin position="48"/>
        <end position="244"/>
    </location>
</feature>
<gene>
    <name evidence="5" type="ORF">WHR41_08381</name>
</gene>
<evidence type="ECO:0000313" key="6">
    <source>
        <dbReference type="Proteomes" id="UP000803884"/>
    </source>
</evidence>
<comment type="caution">
    <text evidence="5">The sequence shown here is derived from an EMBL/GenBank/DDBJ whole genome shotgun (WGS) entry which is preliminary data.</text>
</comment>
<dbReference type="Gene3D" id="2.30.280.10">
    <property type="entry name" value="SRA-YDG"/>
    <property type="match status" value="1"/>
</dbReference>
<feature type="domain" description="YDG" evidence="4">
    <location>
        <begin position="377"/>
        <end position="519"/>
    </location>
</feature>